<proteinExistence type="predicted"/>
<keyword evidence="3" id="KW-1185">Reference proteome</keyword>
<dbReference type="GeneID" id="54412527"/>
<sequence>MSNPTTGRPYQKQYEEAEALFNDSTLEQCIASAKKNLDDPTLPPYYFIKNSILIACALDDWDEADPWRVSAEMVYRRSLDEAQKSKDVNSLDALEVLKTQLDELNMFRMEDLTGLTPSLIDGSIAMSELEIDDTAGLDLEDSAAVAMAENEDEVEADSMDTSTICQTPTIIVVPHAEGGQPSPVADTKKVTRKKSFKMSKGGAYHAHQFSKSRGHAAEPRASILNIDWAPRGGTPPDDKNMDYAPRK</sequence>
<evidence type="ECO:0000313" key="2">
    <source>
        <dbReference type="EMBL" id="KAF2124251.1"/>
    </source>
</evidence>
<feature type="compositionally biased region" description="Basic and acidic residues" evidence="1">
    <location>
        <begin position="236"/>
        <end position="247"/>
    </location>
</feature>
<protein>
    <submittedName>
        <fullName evidence="2">Uncharacterized protein</fullName>
    </submittedName>
</protein>
<organism evidence="2 3">
    <name type="scientific">Dothidotthia symphoricarpi CBS 119687</name>
    <dbReference type="NCBI Taxonomy" id="1392245"/>
    <lineage>
        <taxon>Eukaryota</taxon>
        <taxon>Fungi</taxon>
        <taxon>Dikarya</taxon>
        <taxon>Ascomycota</taxon>
        <taxon>Pezizomycotina</taxon>
        <taxon>Dothideomycetes</taxon>
        <taxon>Pleosporomycetidae</taxon>
        <taxon>Pleosporales</taxon>
        <taxon>Dothidotthiaceae</taxon>
        <taxon>Dothidotthia</taxon>
    </lineage>
</organism>
<feature type="region of interest" description="Disordered" evidence="1">
    <location>
        <begin position="202"/>
        <end position="247"/>
    </location>
</feature>
<dbReference type="OrthoDB" id="3800288at2759"/>
<evidence type="ECO:0000256" key="1">
    <source>
        <dbReference type="SAM" id="MobiDB-lite"/>
    </source>
</evidence>
<dbReference type="EMBL" id="ML977520">
    <property type="protein sequence ID" value="KAF2124251.1"/>
    <property type="molecule type" value="Genomic_DNA"/>
</dbReference>
<name>A0A6A6A113_9PLEO</name>
<accession>A0A6A6A113</accession>
<dbReference type="Proteomes" id="UP000799771">
    <property type="component" value="Unassembled WGS sequence"/>
</dbReference>
<gene>
    <name evidence="2" type="ORF">P153DRAFT_411889</name>
</gene>
<reference evidence="2" key="1">
    <citation type="journal article" date="2020" name="Stud. Mycol.">
        <title>101 Dothideomycetes genomes: a test case for predicting lifestyles and emergence of pathogens.</title>
        <authorList>
            <person name="Haridas S."/>
            <person name="Albert R."/>
            <person name="Binder M."/>
            <person name="Bloem J."/>
            <person name="Labutti K."/>
            <person name="Salamov A."/>
            <person name="Andreopoulos B."/>
            <person name="Baker S."/>
            <person name="Barry K."/>
            <person name="Bills G."/>
            <person name="Bluhm B."/>
            <person name="Cannon C."/>
            <person name="Castanera R."/>
            <person name="Culley D."/>
            <person name="Daum C."/>
            <person name="Ezra D."/>
            <person name="Gonzalez J."/>
            <person name="Henrissat B."/>
            <person name="Kuo A."/>
            <person name="Liang C."/>
            <person name="Lipzen A."/>
            <person name="Lutzoni F."/>
            <person name="Magnuson J."/>
            <person name="Mondo S."/>
            <person name="Nolan M."/>
            <person name="Ohm R."/>
            <person name="Pangilinan J."/>
            <person name="Park H.-J."/>
            <person name="Ramirez L."/>
            <person name="Alfaro M."/>
            <person name="Sun H."/>
            <person name="Tritt A."/>
            <person name="Yoshinaga Y."/>
            <person name="Zwiers L.-H."/>
            <person name="Turgeon B."/>
            <person name="Goodwin S."/>
            <person name="Spatafora J."/>
            <person name="Crous P."/>
            <person name="Grigoriev I."/>
        </authorList>
    </citation>
    <scope>NUCLEOTIDE SEQUENCE</scope>
    <source>
        <strain evidence="2">CBS 119687</strain>
    </source>
</reference>
<evidence type="ECO:0000313" key="3">
    <source>
        <dbReference type="Proteomes" id="UP000799771"/>
    </source>
</evidence>
<dbReference type="RefSeq" id="XP_033518644.1">
    <property type="nucleotide sequence ID" value="XM_033672095.1"/>
</dbReference>
<dbReference type="AlphaFoldDB" id="A0A6A6A113"/>